<evidence type="ECO:0000313" key="2">
    <source>
        <dbReference type="EMBL" id="KAH6643286.1"/>
    </source>
</evidence>
<gene>
    <name evidence="2" type="ORF">BKA67DRAFT_542246</name>
</gene>
<feature type="compositionally biased region" description="Polar residues" evidence="1">
    <location>
        <begin position="85"/>
        <end position="94"/>
    </location>
</feature>
<accession>A0A9P8UAC8</accession>
<dbReference type="EMBL" id="JAGPXC010000013">
    <property type="protein sequence ID" value="KAH6643286.1"/>
    <property type="molecule type" value="Genomic_DNA"/>
</dbReference>
<evidence type="ECO:0000256" key="1">
    <source>
        <dbReference type="SAM" id="MobiDB-lite"/>
    </source>
</evidence>
<feature type="region of interest" description="Disordered" evidence="1">
    <location>
        <begin position="74"/>
        <end position="104"/>
    </location>
</feature>
<dbReference type="RefSeq" id="XP_045951216.1">
    <property type="nucleotide sequence ID" value="XM_046101080.1"/>
</dbReference>
<sequence>MSAQDDTNSHLARITGAPINIPDADDISGGLPDILDLTSDQYLSPVMDVLRGIDVSQHMSNCIRNAIPVIVRQGRSDTQIKESESLNPGTTSNGPHHVEREQPKIPGERLLEALAYRAQFDELAVGAHDATIGQLAPIRYELANTMSEIESKITYLERRISSITDITNESENAMTMNTGSVSAGKNTGQLVDMINALNPTTELERAKELYRERAKLVTKALRTMDHIEVLSDHLVTVMGPMMDANFDEISDIGYTRINTDC</sequence>
<organism evidence="2 3">
    <name type="scientific">Truncatella angustata</name>
    <dbReference type="NCBI Taxonomy" id="152316"/>
    <lineage>
        <taxon>Eukaryota</taxon>
        <taxon>Fungi</taxon>
        <taxon>Dikarya</taxon>
        <taxon>Ascomycota</taxon>
        <taxon>Pezizomycotina</taxon>
        <taxon>Sordariomycetes</taxon>
        <taxon>Xylariomycetidae</taxon>
        <taxon>Amphisphaeriales</taxon>
        <taxon>Sporocadaceae</taxon>
        <taxon>Truncatella</taxon>
    </lineage>
</organism>
<feature type="compositionally biased region" description="Basic and acidic residues" evidence="1">
    <location>
        <begin position="74"/>
        <end position="84"/>
    </location>
</feature>
<keyword evidence="3" id="KW-1185">Reference proteome</keyword>
<dbReference type="GeneID" id="70129972"/>
<name>A0A9P8UAC8_9PEZI</name>
<evidence type="ECO:0000313" key="3">
    <source>
        <dbReference type="Proteomes" id="UP000758603"/>
    </source>
</evidence>
<reference evidence="2" key="1">
    <citation type="journal article" date="2021" name="Nat. Commun.">
        <title>Genetic determinants of endophytism in the Arabidopsis root mycobiome.</title>
        <authorList>
            <person name="Mesny F."/>
            <person name="Miyauchi S."/>
            <person name="Thiergart T."/>
            <person name="Pickel B."/>
            <person name="Atanasova L."/>
            <person name="Karlsson M."/>
            <person name="Huettel B."/>
            <person name="Barry K.W."/>
            <person name="Haridas S."/>
            <person name="Chen C."/>
            <person name="Bauer D."/>
            <person name="Andreopoulos W."/>
            <person name="Pangilinan J."/>
            <person name="LaButti K."/>
            <person name="Riley R."/>
            <person name="Lipzen A."/>
            <person name="Clum A."/>
            <person name="Drula E."/>
            <person name="Henrissat B."/>
            <person name="Kohler A."/>
            <person name="Grigoriev I.V."/>
            <person name="Martin F.M."/>
            <person name="Hacquard S."/>
        </authorList>
    </citation>
    <scope>NUCLEOTIDE SEQUENCE</scope>
    <source>
        <strain evidence="2">MPI-SDFR-AT-0073</strain>
    </source>
</reference>
<comment type="caution">
    <text evidence="2">The sequence shown here is derived from an EMBL/GenBank/DDBJ whole genome shotgun (WGS) entry which is preliminary data.</text>
</comment>
<dbReference type="Proteomes" id="UP000758603">
    <property type="component" value="Unassembled WGS sequence"/>
</dbReference>
<proteinExistence type="predicted"/>
<protein>
    <submittedName>
        <fullName evidence="2">Uncharacterized protein</fullName>
    </submittedName>
</protein>
<dbReference type="AlphaFoldDB" id="A0A9P8UAC8"/>